<dbReference type="Proteomes" id="UP000053617">
    <property type="component" value="Unassembled WGS sequence"/>
</dbReference>
<keyword evidence="1" id="KW-1133">Transmembrane helix</keyword>
<feature type="transmembrane region" description="Helical" evidence="1">
    <location>
        <begin position="214"/>
        <end position="240"/>
    </location>
</feature>
<proteinExistence type="predicted"/>
<dbReference type="STRING" id="1442369.A0A0D2ISI9"/>
<dbReference type="HOGENOM" id="CLU_051118_2_1_1"/>
<feature type="transmembrane region" description="Helical" evidence="1">
    <location>
        <begin position="247"/>
        <end position="266"/>
    </location>
</feature>
<keyword evidence="1" id="KW-0812">Transmembrane</keyword>
<gene>
    <name evidence="3" type="ORF">Z518_11147</name>
</gene>
<evidence type="ECO:0000256" key="1">
    <source>
        <dbReference type="SAM" id="Phobius"/>
    </source>
</evidence>
<reference evidence="3 4" key="1">
    <citation type="submission" date="2015-01" db="EMBL/GenBank/DDBJ databases">
        <title>The Genome Sequence of Rhinocladiella mackenzie CBS 650.93.</title>
        <authorList>
            <consortium name="The Broad Institute Genomics Platform"/>
            <person name="Cuomo C."/>
            <person name="de Hoog S."/>
            <person name="Gorbushina A."/>
            <person name="Stielow B."/>
            <person name="Teixiera M."/>
            <person name="Abouelleil A."/>
            <person name="Chapman S.B."/>
            <person name="Priest M."/>
            <person name="Young S.K."/>
            <person name="Wortman J."/>
            <person name="Nusbaum C."/>
            <person name="Birren B."/>
        </authorList>
    </citation>
    <scope>NUCLEOTIDE SEQUENCE [LARGE SCALE GENOMIC DNA]</scope>
    <source>
        <strain evidence="3 4">CBS 650.93</strain>
    </source>
</reference>
<name>A0A0D2ISI9_9EURO</name>
<dbReference type="VEuPathDB" id="FungiDB:Z518_11147"/>
<dbReference type="InterPro" id="IPR046529">
    <property type="entry name" value="DUF6594"/>
</dbReference>
<sequence>MANATARVEDDFTVEHDKGYDSLARLMRDYPETTIFRQFKALCAKMLVYRQADLLYDEEELELVSRWNEDDPEKKWFNHSWKEILDNPDAAVLRDKVNHVQEKLKSYCKDEMLVLTAEVEKLPGPNSLSFTFLQEWVKHRDRGADFLLDIEAQAWDSCQRDDYVVLSPTTSHDRLAIALDALIVPLYHRYIGTRRPPTAHKTHGRVWDYRFDRFILLGNILTILLATAIPAGSIVVLYVIKSMIIRLLIIAIFCLVFACTMTFMVGAKRVNVFSATAAFAAVQAVFVGGTTLVQMG</sequence>
<dbReference type="EMBL" id="KN847485">
    <property type="protein sequence ID" value="KIW99734.1"/>
    <property type="molecule type" value="Genomic_DNA"/>
</dbReference>
<dbReference type="Pfam" id="PF20237">
    <property type="entry name" value="DUF6594"/>
    <property type="match status" value="1"/>
</dbReference>
<dbReference type="PANTHER" id="PTHR34502">
    <property type="entry name" value="DUF6594 DOMAIN-CONTAINING PROTEIN-RELATED"/>
    <property type="match status" value="1"/>
</dbReference>
<keyword evidence="4" id="KW-1185">Reference proteome</keyword>
<keyword evidence="1" id="KW-0472">Membrane</keyword>
<protein>
    <submittedName>
        <fullName evidence="3">Rhinocladiella mackenziei CBS 650.93 unplaced genomic scaffold supercont1.11, whole genome shotgun sequence</fullName>
    </submittedName>
</protein>
<evidence type="ECO:0000313" key="4">
    <source>
        <dbReference type="Proteomes" id="UP000053617"/>
    </source>
</evidence>
<feature type="transmembrane region" description="Helical" evidence="1">
    <location>
        <begin position="272"/>
        <end position="293"/>
    </location>
</feature>
<dbReference type="GeneID" id="25299218"/>
<evidence type="ECO:0000259" key="2">
    <source>
        <dbReference type="Pfam" id="PF20237"/>
    </source>
</evidence>
<dbReference type="OrthoDB" id="3533814at2759"/>
<evidence type="ECO:0000313" key="3">
    <source>
        <dbReference type="EMBL" id="KIW99734.1"/>
    </source>
</evidence>
<organism evidence="3 4">
    <name type="scientific">Rhinocladiella mackenziei CBS 650.93</name>
    <dbReference type="NCBI Taxonomy" id="1442369"/>
    <lineage>
        <taxon>Eukaryota</taxon>
        <taxon>Fungi</taxon>
        <taxon>Dikarya</taxon>
        <taxon>Ascomycota</taxon>
        <taxon>Pezizomycotina</taxon>
        <taxon>Eurotiomycetes</taxon>
        <taxon>Chaetothyriomycetidae</taxon>
        <taxon>Chaetothyriales</taxon>
        <taxon>Herpotrichiellaceae</taxon>
        <taxon>Rhinocladiella</taxon>
    </lineage>
</organism>
<accession>A0A0D2ISI9</accession>
<dbReference type="RefSeq" id="XP_013266871.1">
    <property type="nucleotide sequence ID" value="XM_013411417.1"/>
</dbReference>
<dbReference type="PANTHER" id="PTHR34502:SF5">
    <property type="entry name" value="DUF6594 DOMAIN-CONTAINING PROTEIN"/>
    <property type="match status" value="1"/>
</dbReference>
<dbReference type="AlphaFoldDB" id="A0A0D2ISI9"/>
<feature type="domain" description="DUF6594" evidence="2">
    <location>
        <begin position="20"/>
        <end position="283"/>
    </location>
</feature>